<dbReference type="CDD" id="cd06976">
    <property type="entry name" value="cupin_MtlR-like_N"/>
    <property type="match status" value="1"/>
</dbReference>
<dbReference type="Proteomes" id="UP000018857">
    <property type="component" value="Unassembled WGS sequence"/>
</dbReference>
<keyword evidence="2" id="KW-0238">DNA-binding</keyword>
<proteinExistence type="predicted"/>
<accession>W1S1Y9</accession>
<dbReference type="InterPro" id="IPR018060">
    <property type="entry name" value="HTH_AraC"/>
</dbReference>
<keyword evidence="1" id="KW-0805">Transcription regulation</keyword>
<feature type="domain" description="HTH araC/xylS-type" evidence="4">
    <location>
        <begin position="183"/>
        <end position="281"/>
    </location>
</feature>
<dbReference type="PANTHER" id="PTHR43280">
    <property type="entry name" value="ARAC-FAMILY TRANSCRIPTIONAL REGULATOR"/>
    <property type="match status" value="1"/>
</dbReference>
<reference evidence="5 6" key="1">
    <citation type="journal article" date="2014" name="Genome Announc.">
        <title>Draft Genome Sequence of Marinomonas sp. Strain D104, a Polycyclic Aromatic Hydrocarbon-Degrading Bacterium from the Deep-Sea Sediment of the Arctic Ocean.</title>
        <authorList>
            <person name="Dong C."/>
            <person name="Bai X."/>
            <person name="Lai Q."/>
            <person name="Xie Y."/>
            <person name="Chen X."/>
            <person name="Shao Z."/>
        </authorList>
    </citation>
    <scope>NUCLEOTIDE SEQUENCE [LARGE SCALE GENOMIC DNA]</scope>
    <source>
        <strain evidence="5 6">D104</strain>
    </source>
</reference>
<evidence type="ECO:0000256" key="3">
    <source>
        <dbReference type="ARBA" id="ARBA00023163"/>
    </source>
</evidence>
<protein>
    <submittedName>
        <fullName evidence="5">AraC family transcriptional regulator</fullName>
    </submittedName>
</protein>
<dbReference type="GO" id="GO:0003700">
    <property type="term" value="F:DNA-binding transcription factor activity"/>
    <property type="evidence" value="ECO:0007669"/>
    <property type="project" value="InterPro"/>
</dbReference>
<dbReference type="GO" id="GO:0043565">
    <property type="term" value="F:sequence-specific DNA binding"/>
    <property type="evidence" value="ECO:0007669"/>
    <property type="project" value="InterPro"/>
</dbReference>
<name>W1S1Y9_9GAMM</name>
<dbReference type="SMART" id="SM00342">
    <property type="entry name" value="HTH_ARAC"/>
    <property type="match status" value="1"/>
</dbReference>
<dbReference type="AlphaFoldDB" id="W1S1Y9"/>
<dbReference type="Gene3D" id="1.10.10.60">
    <property type="entry name" value="Homeodomain-like"/>
    <property type="match status" value="2"/>
</dbReference>
<sequence>MKAHLEFLSKAQTSWQFLLRELDEIPFEWHFHPEYELTFSINSAGKRYIGDNIEEYADNDLTLIGPNLPHTWHSQRKLDSNKPISVIVLWFSHAWIDNVVTLFPELNLLKEKLNQAHQGIQFSDNIARQLRPRFIDMIQADDARKLTLLLEILACLQKEPHKKLASSKFHTQQTNANQQHRLSQVLRWLHDHFADDIQLADAAKVSAMSTSHFVRFFKTNMQQSFNQYLNEVRIGHACSLLISSELPVALIAEKSGFLNQSNFNRQFKNFKRLSPLKFRQQWRNQAS</sequence>
<dbReference type="OrthoDB" id="9816011at2"/>
<gene>
    <name evidence="5" type="ORF">D104_02290</name>
</gene>
<dbReference type="SUPFAM" id="SSF46689">
    <property type="entry name" value="Homeodomain-like"/>
    <property type="match status" value="2"/>
</dbReference>
<evidence type="ECO:0000313" key="6">
    <source>
        <dbReference type="Proteomes" id="UP000018857"/>
    </source>
</evidence>
<keyword evidence="3" id="KW-0804">Transcription</keyword>
<dbReference type="eggNOG" id="COG2207">
    <property type="taxonomic scope" value="Bacteria"/>
</dbReference>
<evidence type="ECO:0000313" key="5">
    <source>
        <dbReference type="EMBL" id="ETI62029.1"/>
    </source>
</evidence>
<keyword evidence="6" id="KW-1185">Reference proteome</keyword>
<dbReference type="Pfam" id="PF12833">
    <property type="entry name" value="HTH_18"/>
    <property type="match status" value="1"/>
</dbReference>
<dbReference type="PANTHER" id="PTHR43280:SF27">
    <property type="entry name" value="TRANSCRIPTIONAL REGULATOR MTLR"/>
    <property type="match status" value="1"/>
</dbReference>
<dbReference type="EMBL" id="AYOZ01000002">
    <property type="protein sequence ID" value="ETI62029.1"/>
    <property type="molecule type" value="Genomic_DNA"/>
</dbReference>
<dbReference type="InterPro" id="IPR009057">
    <property type="entry name" value="Homeodomain-like_sf"/>
</dbReference>
<comment type="caution">
    <text evidence="5">The sequence shown here is derived from an EMBL/GenBank/DDBJ whole genome shotgun (WGS) entry which is preliminary data.</text>
</comment>
<evidence type="ECO:0000256" key="1">
    <source>
        <dbReference type="ARBA" id="ARBA00023015"/>
    </source>
</evidence>
<evidence type="ECO:0000259" key="4">
    <source>
        <dbReference type="PROSITE" id="PS01124"/>
    </source>
</evidence>
<organism evidence="5 6">
    <name type="scientific">Marinomonas profundimaris</name>
    <dbReference type="NCBI Taxonomy" id="1208321"/>
    <lineage>
        <taxon>Bacteria</taxon>
        <taxon>Pseudomonadati</taxon>
        <taxon>Pseudomonadota</taxon>
        <taxon>Gammaproteobacteria</taxon>
        <taxon>Oceanospirillales</taxon>
        <taxon>Oceanospirillaceae</taxon>
        <taxon>Marinomonas</taxon>
    </lineage>
</organism>
<dbReference type="STRING" id="1208321.D104_02290"/>
<dbReference type="PROSITE" id="PS01124">
    <property type="entry name" value="HTH_ARAC_FAMILY_2"/>
    <property type="match status" value="1"/>
</dbReference>
<dbReference type="PATRIC" id="fig|1208321.3.peg.467"/>
<dbReference type="RefSeq" id="WP_024022675.1">
    <property type="nucleotide sequence ID" value="NZ_AYOZ01000002.1"/>
</dbReference>
<evidence type="ECO:0000256" key="2">
    <source>
        <dbReference type="ARBA" id="ARBA00023125"/>
    </source>
</evidence>